<protein>
    <submittedName>
        <fullName evidence="2">Cupin domain-containing protein</fullName>
    </submittedName>
</protein>
<keyword evidence="3" id="KW-1185">Reference proteome</keyword>
<sequence>MLAQTNERAFTRIADDERLAWGQCPEFMPNSCRIAVLQGDPAKPDADVFFKMQGNTAVPNHWHHSAERMVLISGEMEVNYEGQDPAVITPGMYAYGPPELPHTASCESNEPCVLFIAFDKPVDAFAVE</sequence>
<dbReference type="Pfam" id="PF07883">
    <property type="entry name" value="Cupin_2"/>
    <property type="match status" value="1"/>
</dbReference>
<evidence type="ECO:0000313" key="3">
    <source>
        <dbReference type="Proteomes" id="UP000184041"/>
    </source>
</evidence>
<dbReference type="InterPro" id="IPR013096">
    <property type="entry name" value="Cupin_2"/>
</dbReference>
<dbReference type="Proteomes" id="UP000184041">
    <property type="component" value="Unassembled WGS sequence"/>
</dbReference>
<dbReference type="RefSeq" id="WP_434083889.1">
    <property type="nucleotide sequence ID" value="NZ_FQUS01000010.1"/>
</dbReference>
<organism evidence="2 3">
    <name type="scientific">Fodinibius roseus</name>
    <dbReference type="NCBI Taxonomy" id="1194090"/>
    <lineage>
        <taxon>Bacteria</taxon>
        <taxon>Pseudomonadati</taxon>
        <taxon>Balneolota</taxon>
        <taxon>Balneolia</taxon>
        <taxon>Balneolales</taxon>
        <taxon>Balneolaceae</taxon>
        <taxon>Fodinibius</taxon>
    </lineage>
</organism>
<dbReference type="SUPFAM" id="SSF51182">
    <property type="entry name" value="RmlC-like cupins"/>
    <property type="match status" value="1"/>
</dbReference>
<dbReference type="InterPro" id="IPR011051">
    <property type="entry name" value="RmlC_Cupin_sf"/>
</dbReference>
<reference evidence="2 3" key="1">
    <citation type="submission" date="2016-11" db="EMBL/GenBank/DDBJ databases">
        <authorList>
            <person name="Jaros S."/>
            <person name="Januszkiewicz K."/>
            <person name="Wedrychowicz H."/>
        </authorList>
    </citation>
    <scope>NUCLEOTIDE SEQUENCE [LARGE SCALE GENOMIC DNA]</scope>
    <source>
        <strain evidence="2 3">DSM 21986</strain>
    </source>
</reference>
<dbReference type="Gene3D" id="2.60.120.10">
    <property type="entry name" value="Jelly Rolls"/>
    <property type="match status" value="1"/>
</dbReference>
<name>A0A1M5CRC8_9BACT</name>
<feature type="domain" description="Cupin type-2" evidence="1">
    <location>
        <begin position="49"/>
        <end position="116"/>
    </location>
</feature>
<accession>A0A1M5CRC8</accession>
<gene>
    <name evidence="2" type="ORF">SAMN05443144_11054</name>
</gene>
<dbReference type="AlphaFoldDB" id="A0A1M5CRC8"/>
<evidence type="ECO:0000313" key="2">
    <source>
        <dbReference type="EMBL" id="SHF56892.1"/>
    </source>
</evidence>
<proteinExistence type="predicted"/>
<dbReference type="STRING" id="1194090.SAMN05443144_11054"/>
<dbReference type="InterPro" id="IPR014710">
    <property type="entry name" value="RmlC-like_jellyroll"/>
</dbReference>
<dbReference type="EMBL" id="FQUS01000010">
    <property type="protein sequence ID" value="SHF56892.1"/>
    <property type="molecule type" value="Genomic_DNA"/>
</dbReference>
<evidence type="ECO:0000259" key="1">
    <source>
        <dbReference type="Pfam" id="PF07883"/>
    </source>
</evidence>